<dbReference type="PROSITE" id="PS01124">
    <property type="entry name" value="HTH_ARAC_FAMILY_2"/>
    <property type="match status" value="1"/>
</dbReference>
<feature type="domain" description="HTH araC/xylS-type" evidence="1">
    <location>
        <begin position="173"/>
        <end position="274"/>
    </location>
</feature>
<dbReference type="InterPro" id="IPR018060">
    <property type="entry name" value="HTH_AraC"/>
</dbReference>
<evidence type="ECO:0000259" key="1">
    <source>
        <dbReference type="PROSITE" id="PS01124"/>
    </source>
</evidence>
<dbReference type="Pfam" id="PF12833">
    <property type="entry name" value="HTH_18"/>
    <property type="match status" value="1"/>
</dbReference>
<evidence type="ECO:0000313" key="3">
    <source>
        <dbReference type="Proteomes" id="UP000632377"/>
    </source>
</evidence>
<organism evidence="2 3">
    <name type="scientific">Clostridium rhizosphaerae</name>
    <dbReference type="NCBI Taxonomy" id="2803861"/>
    <lineage>
        <taxon>Bacteria</taxon>
        <taxon>Bacillati</taxon>
        <taxon>Bacillota</taxon>
        <taxon>Clostridia</taxon>
        <taxon>Eubacteriales</taxon>
        <taxon>Clostridiaceae</taxon>
        <taxon>Clostridium</taxon>
    </lineage>
</organism>
<dbReference type="Pfam" id="PF20240">
    <property type="entry name" value="DUF6597"/>
    <property type="match status" value="1"/>
</dbReference>
<keyword evidence="3" id="KW-1185">Reference proteome</keyword>
<dbReference type="SMART" id="SM00342">
    <property type="entry name" value="HTH_ARAC"/>
    <property type="match status" value="1"/>
</dbReference>
<protein>
    <submittedName>
        <fullName evidence="2">AraC family transcriptional regulator</fullName>
    </submittedName>
</protein>
<proteinExistence type="predicted"/>
<sequence>MPNLNNIFRPLTSHPFKDNETYTEIEPCDALKPYIRCFWGTPKPCLNSISKCTNFSLVTPDTCMDIIFNINHDDNKTENLFCGINDISFASQVQNVKQEISCFAIRFYFWAVPLFSNNSMRDAMNTFVDVEAYFEDFHRQLEPILIDKHFISERVAAAEEYLLKKLNLGRQNNNVMNSIYYILKAKGTFQISELTHYTAVGQRQLERLFLEFTGITPKKLSKLIRYQYLWQDIVCNPKFCIQDAVFRYNFTDQAHLLKEFKKYHSMTPSEGRAFAYRNR</sequence>
<dbReference type="Gene3D" id="1.10.10.60">
    <property type="entry name" value="Homeodomain-like"/>
    <property type="match status" value="1"/>
</dbReference>
<dbReference type="InterPro" id="IPR046532">
    <property type="entry name" value="DUF6597"/>
</dbReference>
<reference evidence="2 3" key="1">
    <citation type="submission" date="2021-01" db="EMBL/GenBank/DDBJ databases">
        <title>Genome public.</title>
        <authorList>
            <person name="Liu C."/>
            <person name="Sun Q."/>
        </authorList>
    </citation>
    <scope>NUCLEOTIDE SEQUENCE [LARGE SCALE GENOMIC DNA]</scope>
    <source>
        <strain evidence="2 3">YIM B02515</strain>
    </source>
</reference>
<evidence type="ECO:0000313" key="2">
    <source>
        <dbReference type="EMBL" id="MBL4934159.1"/>
    </source>
</evidence>
<dbReference type="Proteomes" id="UP000632377">
    <property type="component" value="Unassembled WGS sequence"/>
</dbReference>
<name>A0ABS1T755_9CLOT</name>
<gene>
    <name evidence="2" type="ORF">JK636_00135</name>
</gene>
<dbReference type="RefSeq" id="WP_202746813.1">
    <property type="nucleotide sequence ID" value="NZ_JAESWC010000001.1"/>
</dbReference>
<accession>A0ABS1T755</accession>
<comment type="caution">
    <text evidence="2">The sequence shown here is derived from an EMBL/GenBank/DDBJ whole genome shotgun (WGS) entry which is preliminary data.</text>
</comment>
<dbReference type="EMBL" id="JAESWC010000001">
    <property type="protein sequence ID" value="MBL4934159.1"/>
    <property type="molecule type" value="Genomic_DNA"/>
</dbReference>